<comment type="caution">
    <text evidence="1">The sequence shown here is derived from an EMBL/GenBank/DDBJ whole genome shotgun (WGS) entry which is preliminary data.</text>
</comment>
<protein>
    <submittedName>
        <fullName evidence="1">Uncharacterized protein</fullName>
    </submittedName>
</protein>
<organism evidence="1 2">
    <name type="scientific">Pediococcus argentinicus</name>
    <dbReference type="NCBI Taxonomy" id="480391"/>
    <lineage>
        <taxon>Bacteria</taxon>
        <taxon>Bacillati</taxon>
        <taxon>Bacillota</taxon>
        <taxon>Bacilli</taxon>
        <taxon>Lactobacillales</taxon>
        <taxon>Lactobacillaceae</taxon>
        <taxon>Pediococcus</taxon>
    </lineage>
</organism>
<dbReference type="EMBL" id="JQCQ01000020">
    <property type="protein sequence ID" value="KRO24865.1"/>
    <property type="molecule type" value="Genomic_DNA"/>
</dbReference>
<accession>A0A0R2NGA3</accession>
<evidence type="ECO:0000313" key="2">
    <source>
        <dbReference type="Proteomes" id="UP000051249"/>
    </source>
</evidence>
<dbReference type="AlphaFoldDB" id="A0A0R2NGA3"/>
<gene>
    <name evidence="1" type="ORF">IV88_GL000694</name>
</gene>
<dbReference type="RefSeq" id="WP_057799730.1">
    <property type="nucleotide sequence ID" value="NZ_BJZZ01000018.1"/>
</dbReference>
<keyword evidence="2" id="KW-1185">Reference proteome</keyword>
<sequence>MEKVNEKEIENCIKKFIHSDDKNLLIRGYFDIDKLVAVLSSVYNEEEVNQLLLVLGDTSVKDVPRLFNPAFIQPKFKNVKLDTKKYRFPNAEGVFTKWRSHINGVFGAGKDLAIFYPVEGVLFNSNDTDKFKSTLKNSRAKKSILITTNDFSNLTKKLYDSVDEVIIFDSSNANENNKELLKVIHRNFEFDKRELPY</sequence>
<dbReference type="OrthoDB" id="10005417at2"/>
<dbReference type="Proteomes" id="UP000051249">
    <property type="component" value="Unassembled WGS sequence"/>
</dbReference>
<proteinExistence type="predicted"/>
<reference evidence="1 2" key="1">
    <citation type="journal article" date="2015" name="Genome Announc.">
        <title>Expanding the biotechnology potential of lactobacilli through comparative genomics of 213 strains and associated genera.</title>
        <authorList>
            <person name="Sun Z."/>
            <person name="Harris H.M."/>
            <person name="McCann A."/>
            <person name="Guo C."/>
            <person name="Argimon S."/>
            <person name="Zhang W."/>
            <person name="Yang X."/>
            <person name="Jeffery I.B."/>
            <person name="Cooney J.C."/>
            <person name="Kagawa T.F."/>
            <person name="Liu W."/>
            <person name="Song Y."/>
            <person name="Salvetti E."/>
            <person name="Wrobel A."/>
            <person name="Rasinkangas P."/>
            <person name="Parkhill J."/>
            <person name="Rea M.C."/>
            <person name="O'Sullivan O."/>
            <person name="Ritari J."/>
            <person name="Douillard F.P."/>
            <person name="Paul Ross R."/>
            <person name="Yang R."/>
            <person name="Briner A.E."/>
            <person name="Felis G.E."/>
            <person name="de Vos W.M."/>
            <person name="Barrangou R."/>
            <person name="Klaenhammer T.R."/>
            <person name="Caufield P.W."/>
            <person name="Cui Y."/>
            <person name="Zhang H."/>
            <person name="O'Toole P.W."/>
        </authorList>
    </citation>
    <scope>NUCLEOTIDE SEQUENCE [LARGE SCALE GENOMIC DNA]</scope>
    <source>
        <strain evidence="1 2">DSM 23026</strain>
    </source>
</reference>
<dbReference type="PATRIC" id="fig|480391.4.peg.704"/>
<name>A0A0R2NGA3_9LACO</name>
<evidence type="ECO:0000313" key="1">
    <source>
        <dbReference type="EMBL" id="KRO24865.1"/>
    </source>
</evidence>